<accession>A0A9P6B8T2</accession>
<protein>
    <recommendedName>
        <fullName evidence="5">Response regulatory domain-containing protein</fullName>
    </recommendedName>
</protein>
<feature type="region of interest" description="Disordered" evidence="4">
    <location>
        <begin position="1003"/>
        <end position="1025"/>
    </location>
</feature>
<dbReference type="CDD" id="cd17546">
    <property type="entry name" value="REC_hyHK_CKI1_RcsC-like"/>
    <property type="match status" value="1"/>
</dbReference>
<feature type="region of interest" description="Disordered" evidence="4">
    <location>
        <begin position="1056"/>
        <end position="1105"/>
    </location>
</feature>
<feature type="compositionally biased region" description="Low complexity" evidence="4">
    <location>
        <begin position="101"/>
        <end position="112"/>
    </location>
</feature>
<feature type="domain" description="Response regulatory" evidence="5">
    <location>
        <begin position="1106"/>
        <end position="1251"/>
    </location>
</feature>
<feature type="region of interest" description="Disordered" evidence="4">
    <location>
        <begin position="638"/>
        <end position="673"/>
    </location>
</feature>
<dbReference type="InterPro" id="IPR011006">
    <property type="entry name" value="CheY-like_superfamily"/>
</dbReference>
<reference evidence="6" key="1">
    <citation type="journal article" date="2020" name="Nat. Commun.">
        <title>Large-scale genome sequencing of mycorrhizal fungi provides insights into the early evolution of symbiotic traits.</title>
        <authorList>
            <person name="Miyauchi S."/>
            <person name="Kiss E."/>
            <person name="Kuo A."/>
            <person name="Drula E."/>
            <person name="Kohler A."/>
            <person name="Sanchez-Garcia M."/>
            <person name="Morin E."/>
            <person name="Andreopoulos B."/>
            <person name="Barry K.W."/>
            <person name="Bonito G."/>
            <person name="Buee M."/>
            <person name="Carver A."/>
            <person name="Chen C."/>
            <person name="Cichocki N."/>
            <person name="Clum A."/>
            <person name="Culley D."/>
            <person name="Crous P.W."/>
            <person name="Fauchery L."/>
            <person name="Girlanda M."/>
            <person name="Hayes R.D."/>
            <person name="Keri Z."/>
            <person name="LaButti K."/>
            <person name="Lipzen A."/>
            <person name="Lombard V."/>
            <person name="Magnuson J."/>
            <person name="Maillard F."/>
            <person name="Murat C."/>
            <person name="Nolan M."/>
            <person name="Ohm R.A."/>
            <person name="Pangilinan J."/>
            <person name="Pereira M.F."/>
            <person name="Perotto S."/>
            <person name="Peter M."/>
            <person name="Pfister S."/>
            <person name="Riley R."/>
            <person name="Sitrit Y."/>
            <person name="Stielow J.B."/>
            <person name="Szollosi G."/>
            <person name="Zifcakova L."/>
            <person name="Stursova M."/>
            <person name="Spatafora J.W."/>
            <person name="Tedersoo L."/>
            <person name="Vaario L.M."/>
            <person name="Yamada A."/>
            <person name="Yan M."/>
            <person name="Wang P."/>
            <person name="Xu J."/>
            <person name="Bruns T."/>
            <person name="Baldrian P."/>
            <person name="Vilgalys R."/>
            <person name="Dunand C."/>
            <person name="Henrissat B."/>
            <person name="Grigoriev I.V."/>
            <person name="Hibbett D."/>
            <person name="Nagy L.G."/>
            <person name="Martin F.M."/>
        </authorList>
    </citation>
    <scope>NUCLEOTIDE SEQUENCE</scope>
    <source>
        <strain evidence="6">UP504</strain>
    </source>
</reference>
<dbReference type="Pfam" id="PF00072">
    <property type="entry name" value="Response_reg"/>
    <property type="match status" value="1"/>
</dbReference>
<feature type="compositionally biased region" description="Polar residues" evidence="4">
    <location>
        <begin position="563"/>
        <end position="573"/>
    </location>
</feature>
<feature type="compositionally biased region" description="Polar residues" evidence="4">
    <location>
        <begin position="657"/>
        <end position="669"/>
    </location>
</feature>
<feature type="compositionally biased region" description="Low complexity" evidence="4">
    <location>
        <begin position="1067"/>
        <end position="1079"/>
    </location>
</feature>
<dbReference type="EMBL" id="MU128925">
    <property type="protein sequence ID" value="KAF9518356.1"/>
    <property type="molecule type" value="Genomic_DNA"/>
</dbReference>
<dbReference type="FunFam" id="3.40.50.2300:FF:000146">
    <property type="entry name" value="Putative two-component response regulator SSK1p"/>
    <property type="match status" value="1"/>
</dbReference>
<dbReference type="InterPro" id="IPR001789">
    <property type="entry name" value="Sig_transdc_resp-reg_receiver"/>
</dbReference>
<feature type="modified residue" description="4-aspartylphosphate" evidence="3">
    <location>
        <position position="1155"/>
    </location>
</feature>
<feature type="region of interest" description="Disordered" evidence="4">
    <location>
        <begin position="101"/>
        <end position="136"/>
    </location>
</feature>
<evidence type="ECO:0000256" key="4">
    <source>
        <dbReference type="SAM" id="MobiDB-lite"/>
    </source>
</evidence>
<dbReference type="GO" id="GO:0000156">
    <property type="term" value="F:phosphorelay response regulator activity"/>
    <property type="evidence" value="ECO:0007669"/>
    <property type="project" value="UniProtKB-ARBA"/>
</dbReference>
<feature type="region of interest" description="Disordered" evidence="4">
    <location>
        <begin position="740"/>
        <end position="772"/>
    </location>
</feature>
<keyword evidence="7" id="KW-1185">Reference proteome</keyword>
<dbReference type="Proteomes" id="UP000886523">
    <property type="component" value="Unassembled WGS sequence"/>
</dbReference>
<dbReference type="SUPFAM" id="SSF52172">
    <property type="entry name" value="CheY-like"/>
    <property type="match status" value="1"/>
</dbReference>
<feature type="region of interest" description="Disordered" evidence="4">
    <location>
        <begin position="561"/>
        <end position="593"/>
    </location>
</feature>
<feature type="compositionally biased region" description="Low complexity" evidence="4">
    <location>
        <begin position="949"/>
        <end position="960"/>
    </location>
</feature>
<comment type="caution">
    <text evidence="6">The sequence shown here is derived from an EMBL/GenBank/DDBJ whole genome shotgun (WGS) entry which is preliminary data.</text>
</comment>
<feature type="region of interest" description="Disordered" evidence="4">
    <location>
        <begin position="1281"/>
        <end position="1335"/>
    </location>
</feature>
<feature type="compositionally biased region" description="Basic residues" evidence="4">
    <location>
        <begin position="1080"/>
        <end position="1089"/>
    </location>
</feature>
<dbReference type="SMART" id="SM00448">
    <property type="entry name" value="REC"/>
    <property type="match status" value="1"/>
</dbReference>
<keyword evidence="2" id="KW-0902">Two-component regulatory system</keyword>
<feature type="compositionally biased region" description="Basic residues" evidence="4">
    <location>
        <begin position="1298"/>
        <end position="1312"/>
    </location>
</feature>
<organism evidence="6 7">
    <name type="scientific">Hydnum rufescens UP504</name>
    <dbReference type="NCBI Taxonomy" id="1448309"/>
    <lineage>
        <taxon>Eukaryota</taxon>
        <taxon>Fungi</taxon>
        <taxon>Dikarya</taxon>
        <taxon>Basidiomycota</taxon>
        <taxon>Agaricomycotina</taxon>
        <taxon>Agaricomycetes</taxon>
        <taxon>Cantharellales</taxon>
        <taxon>Hydnaceae</taxon>
        <taxon>Hydnum</taxon>
    </lineage>
</organism>
<feature type="region of interest" description="Disordered" evidence="4">
    <location>
        <begin position="790"/>
        <end position="813"/>
    </location>
</feature>
<proteinExistence type="predicted"/>
<name>A0A9P6B8T2_9AGAM</name>
<evidence type="ECO:0000256" key="2">
    <source>
        <dbReference type="ARBA" id="ARBA00023012"/>
    </source>
</evidence>
<evidence type="ECO:0000313" key="7">
    <source>
        <dbReference type="Proteomes" id="UP000886523"/>
    </source>
</evidence>
<sequence>MPIRIAYPSEIERILRIFTHIFIVRLESRVSNDCNVKAILFERQNTGVELDKVSRLLAAIRARDRSMPPGGPNNKFSFAIVSAATDEAEKLAVASNIAAAAPESPCSSNPPSELEGDPFASGPPLEKPGDDSILGNVGDTGEVDFSPSLYGRLPRLARSISMPGSKHLGHLQPANWGTSQPSSLFAFYELSNELADSVQAVVQTLLHISPPHLLAPVKEQFSPCAVQLPSPSVSSLFTTMKNLNFMSANLRFFASDREYSASNPDAQPDRAWDNFDIGEVLQSVGDVLSGIASRSSVDLVLYHGDVGMKHINVIGDECCIMFILTHIVRQIILASKPGDSLELGLHLNSVCLTVPPGEEPLEATPGEIVSPDILAEGVPMTCTFDITHKCAPVLDESFLLPRDPPKLDGVFLRRLMTRIGADISSHTRPTTSLVCDSLYSLTIPLTRGPMMMIDSSLPSLSLEDDEVNGCLLSLPTSLPLSKEPTLEELAIFSETVLKGRRAVLHASESSTFARHLTSYLTSWGLDVVHVPVEGTAAPVDEEEACSVPKLGYDSFPRVAPTVSPISEASNGQPSPKPLEDIPATDSVASGAHSDSILPLEPSFILIDDDVDVLRRRLNCYRPDSSPVFLLNRPSLPSYHRPRSSPQVNKVFGAATPGDSTPKSGRQQSGAKYLPQPPSSAVILHITSLRNFKIVKDIVQSALFLVPPSSIPDIIVVPKPAGPRRFLTALHTAHRRPSIDPYFHPIATSPQSPGGLSSPPLPSRRMPSSASSRLRPVQVLQIMVVAHRSPRERGAGLASSSDQGQPAASPLSADPMEYFPSAAVKIGGGSAASGLMVQSPDGRPAGIFFQPRRPNAKGVASITELPPVPLKRSSPYIDPHSGSIRPSLGLRRHPQVPRPPQIPANKERSTGSLASIPSGSAPTPEGRSKEGAEDDTPTPTVLSFIPAGQSRPSSSHSRPNSAQGPPEIAYSLSNRPLVARRLSVHQSEEDSPIRPIARERRTLFGEPSATPGPAFQWPKSPSSTIRPLSGVDAQVVDNRAQLPSRTNSVQELIAHGTAENQVTGPATGSEALPSPSLASAKAKKGPKPSRKSSEPKTSPISAKSKVQSAITPPISVLITILTTWMRRKKLKYATANNGQEAVEKWRTGQFHLILMDIQMPVMDGIEATKEIRRLEKVGASENSMTASDAGRVLSDSPRSVPTTPYHSSVIIVALTASSLQSDRVNALAAGCNDFLTKPVHLHWLDKKIIEWGSIKALQMWANPDQTRAIQERQDARAQALELRIPGTNIRSAPTMPHSKASRSKSGNFRRPRSQNRSSPTPIREPLGLDEKPSGELISGKRAHPIHLIGRAKEEQARQNGSVVLGQKPLHSPSIASVLQMGHEHSFSPEVVVSSDVRHRKNTQYMDVPPSPSSPSAVPGQ</sequence>
<feature type="region of interest" description="Disordered" evidence="4">
    <location>
        <begin position="1394"/>
        <end position="1419"/>
    </location>
</feature>
<dbReference type="Gene3D" id="3.40.50.2300">
    <property type="match status" value="1"/>
</dbReference>
<evidence type="ECO:0000313" key="6">
    <source>
        <dbReference type="EMBL" id="KAF9518356.1"/>
    </source>
</evidence>
<feature type="compositionally biased region" description="Low complexity" evidence="4">
    <location>
        <begin position="748"/>
        <end position="772"/>
    </location>
</feature>
<dbReference type="OrthoDB" id="21225at2759"/>
<dbReference type="PANTHER" id="PTHR45339">
    <property type="entry name" value="HYBRID SIGNAL TRANSDUCTION HISTIDINE KINASE J"/>
    <property type="match status" value="1"/>
</dbReference>
<dbReference type="PROSITE" id="PS50110">
    <property type="entry name" value="RESPONSE_REGULATORY"/>
    <property type="match status" value="1"/>
</dbReference>
<gene>
    <name evidence="6" type="ORF">BS47DRAFT_1389007</name>
</gene>
<dbReference type="PANTHER" id="PTHR45339:SF1">
    <property type="entry name" value="HYBRID SIGNAL TRANSDUCTION HISTIDINE KINASE J"/>
    <property type="match status" value="1"/>
</dbReference>
<feature type="region of interest" description="Disordered" evidence="4">
    <location>
        <begin position="856"/>
        <end position="968"/>
    </location>
</feature>
<feature type="compositionally biased region" description="Polar residues" evidence="4">
    <location>
        <begin position="909"/>
        <end position="920"/>
    </location>
</feature>
<evidence type="ECO:0000256" key="1">
    <source>
        <dbReference type="ARBA" id="ARBA00022553"/>
    </source>
</evidence>
<evidence type="ECO:0000256" key="3">
    <source>
        <dbReference type="PROSITE-ProRule" id="PRU00169"/>
    </source>
</evidence>
<evidence type="ECO:0000259" key="5">
    <source>
        <dbReference type="PROSITE" id="PS50110"/>
    </source>
</evidence>
<keyword evidence="1 3" id="KW-0597">Phosphoprotein</keyword>